<evidence type="ECO:0000313" key="5">
    <source>
        <dbReference type="EMBL" id="TCX59694.1"/>
    </source>
</evidence>
<dbReference type="SUPFAM" id="SSF55103">
    <property type="entry name" value="FAD-linked oxidases, C-terminal domain"/>
    <property type="match status" value="1"/>
</dbReference>
<organism evidence="5">
    <name type="scientific">Klebsiella quasipneumoniae</name>
    <dbReference type="NCBI Taxonomy" id="1463165"/>
    <lineage>
        <taxon>Bacteria</taxon>
        <taxon>Pseudomonadati</taxon>
        <taxon>Pseudomonadota</taxon>
        <taxon>Gammaproteobacteria</taxon>
        <taxon>Enterobacterales</taxon>
        <taxon>Enterobacteriaceae</taxon>
        <taxon>Klebsiella/Raoultella group</taxon>
        <taxon>Klebsiella</taxon>
        <taxon>Klebsiella pneumoniae complex</taxon>
    </lineage>
</organism>
<keyword evidence="2" id="KW-0285">Flavoprotein</keyword>
<dbReference type="Gene3D" id="3.30.43.10">
    <property type="entry name" value="Uridine Diphospho-n-acetylenolpyruvylglucosamine Reductase, domain 2"/>
    <property type="match status" value="1"/>
</dbReference>
<dbReference type="Gene3D" id="3.30.465.10">
    <property type="match status" value="1"/>
</dbReference>
<dbReference type="InterPro" id="IPR016170">
    <property type="entry name" value="Cytok_DH_C_sf"/>
</dbReference>
<comment type="similarity">
    <text evidence="1">Belongs to the FAD-binding oxidoreductase/transferase type 4 family.</text>
</comment>
<dbReference type="GO" id="GO:0008720">
    <property type="term" value="F:D-lactate dehydrogenase (NAD+) activity"/>
    <property type="evidence" value="ECO:0007669"/>
    <property type="project" value="TreeGrafter"/>
</dbReference>
<dbReference type="PANTHER" id="PTHR11748">
    <property type="entry name" value="D-LACTATE DEHYDROGENASE"/>
    <property type="match status" value="1"/>
</dbReference>
<dbReference type="Gene3D" id="3.40.462.10">
    <property type="entry name" value="FAD-linked oxidases, C-terminal domain"/>
    <property type="match status" value="1"/>
</dbReference>
<reference evidence="5" key="1">
    <citation type="submission" date="2019-01" db="EMBL/GenBank/DDBJ databases">
        <authorList>
            <person name="Lista F."/>
            <person name="Anselmo A."/>
        </authorList>
    </citation>
    <scope>NUCLEOTIDE SEQUENCE</scope>
    <source>
        <strain evidence="5">8S</strain>
    </source>
</reference>
<dbReference type="AlphaFoldDB" id="A0A483K947"/>
<proteinExistence type="inferred from homology"/>
<evidence type="ECO:0000256" key="3">
    <source>
        <dbReference type="ARBA" id="ARBA00022827"/>
    </source>
</evidence>
<dbReference type="EMBL" id="SDCO01000012">
    <property type="protein sequence ID" value="TCX59694.1"/>
    <property type="molecule type" value="Genomic_DNA"/>
</dbReference>
<dbReference type="GO" id="GO:0004458">
    <property type="term" value="F:D-lactate dehydrogenase (cytochrome) activity"/>
    <property type="evidence" value="ECO:0007669"/>
    <property type="project" value="TreeGrafter"/>
</dbReference>
<dbReference type="InterPro" id="IPR006094">
    <property type="entry name" value="Oxid_FAD_bind_N"/>
</dbReference>
<gene>
    <name evidence="5" type="ORF">ETE84_19350</name>
</gene>
<dbReference type="PANTHER" id="PTHR11748:SF111">
    <property type="entry name" value="D-LACTATE DEHYDROGENASE, MITOCHONDRIAL-RELATED"/>
    <property type="match status" value="1"/>
</dbReference>
<name>A0A483K947_9ENTR</name>
<dbReference type="InterPro" id="IPR016166">
    <property type="entry name" value="FAD-bd_PCMH"/>
</dbReference>
<dbReference type="InterPro" id="IPR036318">
    <property type="entry name" value="FAD-bd_PCMH-like_sf"/>
</dbReference>
<dbReference type="InterPro" id="IPR016167">
    <property type="entry name" value="FAD-bd_PCMH_sub1"/>
</dbReference>
<dbReference type="PROSITE" id="PS51387">
    <property type="entry name" value="FAD_PCMH"/>
    <property type="match status" value="1"/>
</dbReference>
<evidence type="ECO:0000256" key="1">
    <source>
        <dbReference type="ARBA" id="ARBA00008000"/>
    </source>
</evidence>
<comment type="caution">
    <text evidence="5">The sequence shown here is derived from an EMBL/GenBank/DDBJ whole genome shotgun (WGS) entry which is preliminary data.</text>
</comment>
<dbReference type="GO" id="GO:1903457">
    <property type="term" value="P:lactate catabolic process"/>
    <property type="evidence" value="ECO:0007669"/>
    <property type="project" value="TreeGrafter"/>
</dbReference>
<dbReference type="InterPro" id="IPR016169">
    <property type="entry name" value="FAD-bd_PCMH_sub2"/>
</dbReference>
<dbReference type="GO" id="GO:0071949">
    <property type="term" value="F:FAD binding"/>
    <property type="evidence" value="ECO:0007669"/>
    <property type="project" value="InterPro"/>
</dbReference>
<accession>A0A483K947</accession>
<sequence length="480" mass="53148">MSESFISLLEEHLDHRNVVAYANTPNDVGEYISPSVSGRVDVSSIEQVIRIVKLADQYDGETALYPYSTGYNWGLGSTKPPSDNTVQLKLNGLNKIREINIVEGYAVIEPGVTQGTLSRKLLNTNRFINVTASSAETSFLGNALDRGVGLRHQRTEDLLGLEIVLANGTLHRVGWWPEQGKQSALYSHGIGPSLVQFFTQSNLGIITGAVVRLLNRPEKSRVAYISFSPENLEYAINTFQHWSAQGLIHGVLKIYDETSTLTYGANKGEFLVHLPISGAASVVSALSIALETEFVKAGEKFISLVWSDSSTNPYQDDIVANLVAAAYQGDTKYHDILLEKTLGTTPTEIDTEGKGWIFFLPLLPFSGQAIKQAYLHFDDIFESTGVRCGATINTLSDQIIDLVVSIRFEREEEEIKKAHQALKLLHEKFSASGFYPYRLDVEHPLANSRNARTLREGEIIRSLQKTLDPKGIFASGRYSY</sequence>
<evidence type="ECO:0000259" key="4">
    <source>
        <dbReference type="PROSITE" id="PS51387"/>
    </source>
</evidence>
<feature type="domain" description="FAD-binding PCMH-type" evidence="4">
    <location>
        <begin position="32"/>
        <end position="216"/>
    </location>
</feature>
<protein>
    <submittedName>
        <fullName evidence="5">FAD-binding oxidoreductase</fullName>
    </submittedName>
</protein>
<evidence type="ECO:0000256" key="2">
    <source>
        <dbReference type="ARBA" id="ARBA00022630"/>
    </source>
</evidence>
<keyword evidence="3" id="KW-0274">FAD</keyword>
<dbReference type="SUPFAM" id="SSF56176">
    <property type="entry name" value="FAD-binding/transporter-associated domain-like"/>
    <property type="match status" value="1"/>
</dbReference>
<dbReference type="Pfam" id="PF01565">
    <property type="entry name" value="FAD_binding_4"/>
    <property type="match status" value="1"/>
</dbReference>
<dbReference type="InterPro" id="IPR016164">
    <property type="entry name" value="FAD-linked_Oxase-like_C"/>
</dbReference>